<name>A0ABP5TNN0_9PSEU</name>
<protein>
    <submittedName>
        <fullName evidence="2">Pteridine-dependent deoxygenase</fullName>
    </submittedName>
</protein>
<reference evidence="3" key="1">
    <citation type="journal article" date="2019" name="Int. J. Syst. Evol. Microbiol.">
        <title>The Global Catalogue of Microorganisms (GCM) 10K type strain sequencing project: providing services to taxonomists for standard genome sequencing and annotation.</title>
        <authorList>
            <consortium name="The Broad Institute Genomics Platform"/>
            <consortium name="The Broad Institute Genome Sequencing Center for Infectious Disease"/>
            <person name="Wu L."/>
            <person name="Ma J."/>
        </authorList>
    </citation>
    <scope>NUCLEOTIDE SEQUENCE [LARGE SCALE GENOMIC DNA]</scope>
    <source>
        <strain evidence="3">JCM 16221</strain>
    </source>
</reference>
<evidence type="ECO:0000259" key="1">
    <source>
        <dbReference type="Pfam" id="PF21168"/>
    </source>
</evidence>
<dbReference type="Pfam" id="PF21168">
    <property type="entry name" value="FkbO_Hyg5-like_N"/>
    <property type="match status" value="1"/>
</dbReference>
<dbReference type="EMBL" id="BAAARA010000015">
    <property type="protein sequence ID" value="GAA2357582.1"/>
    <property type="molecule type" value="Genomic_DNA"/>
</dbReference>
<evidence type="ECO:0000313" key="2">
    <source>
        <dbReference type="EMBL" id="GAA2357582.1"/>
    </source>
</evidence>
<proteinExistence type="predicted"/>
<organism evidence="2 3">
    <name type="scientific">Saccharopolyspora halophila</name>
    <dbReference type="NCBI Taxonomy" id="405551"/>
    <lineage>
        <taxon>Bacteria</taxon>
        <taxon>Bacillati</taxon>
        <taxon>Actinomycetota</taxon>
        <taxon>Actinomycetes</taxon>
        <taxon>Pseudonocardiales</taxon>
        <taxon>Pseudonocardiaceae</taxon>
        <taxon>Saccharopolyspora</taxon>
    </lineage>
</organism>
<dbReference type="InterPro" id="IPR031038">
    <property type="entry name" value="Chori_FkbO_Hyg5"/>
</dbReference>
<dbReference type="RefSeq" id="WP_344135012.1">
    <property type="nucleotide sequence ID" value="NZ_BAAARA010000015.1"/>
</dbReference>
<dbReference type="InterPro" id="IPR049368">
    <property type="entry name" value="FkbO_Hyg5-like_N"/>
</dbReference>
<dbReference type="Proteomes" id="UP001501218">
    <property type="component" value="Unassembled WGS sequence"/>
</dbReference>
<feature type="domain" description="Chorismatase FkbO/Hyg5-like N-terminal" evidence="1">
    <location>
        <begin position="66"/>
        <end position="187"/>
    </location>
</feature>
<sequence length="347" mass="38067">MTEQQIVDLPASKFLALDDVDEQLPREKNVLGVINYTSSAADPEVSRGHLRVDIHMAGSEADGFAEVWTTDRPVETGEFGGIGYAHDDEYLLCAGRIAPAEHYAEGTRVAYQAMLELMDSLGYKNCVRMWNFVNHINEDNSEGMEIYRDFCKGRAEAFELFHFGDTSVPSATGIGSLGGGIAFYVLASRSAALIPIENSKQISAYNYPKQYGPRPPKFARATYLSTTGADRISGQIYVAGTSSIRGHETLFAGDVEKQTLLALENIAHLVGPENLADYQIEQRNALADLDTIKVYVRHRDDIPAVQRICAEHFSPDAQVAYLNVDVCRSDLSVEIEGIVHAANRGAA</sequence>
<evidence type="ECO:0000313" key="3">
    <source>
        <dbReference type="Proteomes" id="UP001501218"/>
    </source>
</evidence>
<dbReference type="InterPro" id="IPR035959">
    <property type="entry name" value="RutC-like_sf"/>
</dbReference>
<gene>
    <name evidence="2" type="ORF">GCM10009854_40070</name>
</gene>
<dbReference type="Gene3D" id="3.30.1330.40">
    <property type="entry name" value="RutC-like"/>
    <property type="match status" value="1"/>
</dbReference>
<dbReference type="CDD" id="cd06153">
    <property type="entry name" value="YjgF_YER057c_UK114_like_5"/>
    <property type="match status" value="1"/>
</dbReference>
<accession>A0ABP5TNN0</accession>
<dbReference type="SUPFAM" id="SSF55298">
    <property type="entry name" value="YjgF-like"/>
    <property type="match status" value="1"/>
</dbReference>
<dbReference type="NCBIfam" id="TIGR04444">
    <property type="entry name" value="chori_FkbO_Hyg5"/>
    <property type="match status" value="1"/>
</dbReference>
<comment type="caution">
    <text evidence="2">The sequence shown here is derived from an EMBL/GenBank/DDBJ whole genome shotgun (WGS) entry which is preliminary data.</text>
</comment>
<keyword evidence="3" id="KW-1185">Reference proteome</keyword>